<protein>
    <recommendedName>
        <fullName evidence="2">DUF218 domain-containing protein</fullName>
    </recommendedName>
</protein>
<dbReference type="InterPro" id="IPR003848">
    <property type="entry name" value="DUF218"/>
</dbReference>
<accession>A0A3N0B5B6</accession>
<keyword evidence="1" id="KW-1133">Transmembrane helix</keyword>
<dbReference type="Pfam" id="PF02698">
    <property type="entry name" value="DUF218"/>
    <property type="match status" value="1"/>
</dbReference>
<keyword evidence="1" id="KW-0472">Membrane</keyword>
<dbReference type="GO" id="GO:0043164">
    <property type="term" value="P:Gram-negative-bacterium-type cell wall biogenesis"/>
    <property type="evidence" value="ECO:0007669"/>
    <property type="project" value="TreeGrafter"/>
</dbReference>
<dbReference type="GO" id="GO:0005886">
    <property type="term" value="C:plasma membrane"/>
    <property type="evidence" value="ECO:0007669"/>
    <property type="project" value="TreeGrafter"/>
</dbReference>
<evidence type="ECO:0000259" key="2">
    <source>
        <dbReference type="Pfam" id="PF02698"/>
    </source>
</evidence>
<evidence type="ECO:0000313" key="3">
    <source>
        <dbReference type="EMBL" id="RNL41919.1"/>
    </source>
</evidence>
<dbReference type="RefSeq" id="WP_123207781.1">
    <property type="nucleotide sequence ID" value="NZ_JBHTHO010000004.1"/>
</dbReference>
<gene>
    <name evidence="3" type="ORF">DMP06_00450</name>
</gene>
<dbReference type="InterPro" id="IPR014729">
    <property type="entry name" value="Rossmann-like_a/b/a_fold"/>
</dbReference>
<dbReference type="PANTHER" id="PTHR30336">
    <property type="entry name" value="INNER MEMBRANE PROTEIN, PROBABLE PERMEASE"/>
    <property type="match status" value="1"/>
</dbReference>
<proteinExistence type="predicted"/>
<dbReference type="OrthoDB" id="9782395at2"/>
<feature type="transmembrane region" description="Helical" evidence="1">
    <location>
        <begin position="29"/>
        <end position="49"/>
    </location>
</feature>
<comment type="caution">
    <text evidence="3">The sequence shown here is derived from an EMBL/GenBank/DDBJ whole genome shotgun (WGS) entry which is preliminary data.</text>
</comment>
<keyword evidence="1" id="KW-0812">Transmembrane</keyword>
<organism evidence="3 4">
    <name type="scientific">Slackia equolifaciens</name>
    <dbReference type="NCBI Taxonomy" id="498718"/>
    <lineage>
        <taxon>Bacteria</taxon>
        <taxon>Bacillati</taxon>
        <taxon>Actinomycetota</taxon>
        <taxon>Coriobacteriia</taxon>
        <taxon>Eggerthellales</taxon>
        <taxon>Eggerthellaceae</taxon>
        <taxon>Slackia</taxon>
    </lineage>
</organism>
<evidence type="ECO:0000256" key="1">
    <source>
        <dbReference type="SAM" id="Phobius"/>
    </source>
</evidence>
<dbReference type="InterPro" id="IPR051599">
    <property type="entry name" value="Cell_Envelope_Assoc"/>
</dbReference>
<name>A0A3N0B5B6_9ACTN</name>
<dbReference type="EMBL" id="QIBX01000001">
    <property type="protein sequence ID" value="RNL41919.1"/>
    <property type="molecule type" value="Genomic_DNA"/>
</dbReference>
<feature type="domain" description="DUF218" evidence="2">
    <location>
        <begin position="94"/>
        <end position="236"/>
    </location>
</feature>
<dbReference type="PANTHER" id="PTHR30336:SF4">
    <property type="entry name" value="ENVELOPE BIOGENESIS FACTOR ELYC"/>
    <property type="match status" value="1"/>
</dbReference>
<keyword evidence="4" id="KW-1185">Reference proteome</keyword>
<dbReference type="CDD" id="cd06259">
    <property type="entry name" value="YdcF-like"/>
    <property type="match status" value="1"/>
</dbReference>
<sequence length="250" mass="26270">MAEWILVALGVACVAYGFAIFAVGSGTMFFAVWFAIAALFFGAAAGVHFDWIAKAPLAVRWAGGVALAAVLAVGVVESGFIATGFNAAGRPGLDYLVVLGAQVKADGPSVVLRYRLDAAAAYLQENPATRCIVTGAQGYNEPCTEAEGMRDYLVAVGIDESRIILEPQARNTQQNISYSLALMDSPDCSVGIVTNNFHVFRGTALARSQGMTNACGIAAPSNPLYLPNNVLREYFGITKDIAAGNIKVLP</sequence>
<feature type="transmembrane region" description="Helical" evidence="1">
    <location>
        <begin position="61"/>
        <end position="82"/>
    </location>
</feature>
<dbReference type="GO" id="GO:0000270">
    <property type="term" value="P:peptidoglycan metabolic process"/>
    <property type="evidence" value="ECO:0007669"/>
    <property type="project" value="TreeGrafter"/>
</dbReference>
<dbReference type="Gene3D" id="3.40.50.620">
    <property type="entry name" value="HUPs"/>
    <property type="match status" value="1"/>
</dbReference>
<reference evidence="4" key="1">
    <citation type="submission" date="2018-05" db="EMBL/GenBank/DDBJ databases">
        <title>Genome Sequencing of selected type strains of the family Eggerthellaceae.</title>
        <authorList>
            <person name="Danylec N."/>
            <person name="Stoll D.A."/>
            <person name="Doetsch A."/>
            <person name="Huch M."/>
        </authorList>
    </citation>
    <scope>NUCLEOTIDE SEQUENCE [LARGE SCALE GENOMIC DNA]</scope>
    <source>
        <strain evidence="4">DSM 24851</strain>
    </source>
</reference>
<dbReference type="AlphaFoldDB" id="A0A3N0B5B6"/>
<evidence type="ECO:0000313" key="4">
    <source>
        <dbReference type="Proteomes" id="UP000269591"/>
    </source>
</evidence>
<dbReference type="Proteomes" id="UP000269591">
    <property type="component" value="Unassembled WGS sequence"/>
</dbReference>